<dbReference type="EMBL" id="DUJO01000022">
    <property type="protein sequence ID" value="HII73806.1"/>
    <property type="molecule type" value="Genomic_DNA"/>
</dbReference>
<comment type="caution">
    <text evidence="2">The sequence shown here is derived from an EMBL/GenBank/DDBJ whole genome shotgun (WGS) entry which is preliminary data.</text>
</comment>
<dbReference type="Gene3D" id="1.25.40.10">
    <property type="entry name" value="Tetratricopeptide repeat domain"/>
    <property type="match status" value="1"/>
</dbReference>
<evidence type="ECO:0000256" key="1">
    <source>
        <dbReference type="PROSITE-ProRule" id="PRU00339"/>
    </source>
</evidence>
<evidence type="ECO:0000313" key="3">
    <source>
        <dbReference type="Proteomes" id="UP000646844"/>
    </source>
</evidence>
<reference evidence="2" key="1">
    <citation type="journal article" date="2020" name="bioRxiv">
        <title>A rank-normalized archaeal taxonomy based on genome phylogeny resolves widespread incomplete and uneven classifications.</title>
        <authorList>
            <person name="Rinke C."/>
            <person name="Chuvochina M."/>
            <person name="Mussig A.J."/>
            <person name="Chaumeil P.-A."/>
            <person name="Waite D.W."/>
            <person name="Whitman W.B."/>
            <person name="Parks D.H."/>
            <person name="Hugenholtz P."/>
        </authorList>
    </citation>
    <scope>NUCLEOTIDE SEQUENCE</scope>
    <source>
        <strain evidence="2">UBA8838</strain>
    </source>
</reference>
<name>A0A832WVC9_9CREN</name>
<gene>
    <name evidence="2" type="ORF">HA332_05360</name>
</gene>
<protein>
    <submittedName>
        <fullName evidence="2">Tetratricopeptide repeat protein</fullName>
    </submittedName>
</protein>
<organism evidence="2 3">
    <name type="scientific">Sulfurisphaera tokodaii</name>
    <dbReference type="NCBI Taxonomy" id="111955"/>
    <lineage>
        <taxon>Archaea</taxon>
        <taxon>Thermoproteota</taxon>
        <taxon>Thermoprotei</taxon>
        <taxon>Sulfolobales</taxon>
        <taxon>Sulfolobaceae</taxon>
        <taxon>Sulfurisphaera</taxon>
    </lineage>
</organism>
<dbReference type="PROSITE" id="PS50005">
    <property type="entry name" value="TPR"/>
    <property type="match status" value="1"/>
</dbReference>
<dbReference type="AlphaFoldDB" id="A0A832WVC9"/>
<evidence type="ECO:0000313" key="2">
    <source>
        <dbReference type="EMBL" id="HII73806.1"/>
    </source>
</evidence>
<proteinExistence type="predicted"/>
<dbReference type="InterPro" id="IPR011990">
    <property type="entry name" value="TPR-like_helical_dom_sf"/>
</dbReference>
<dbReference type="Proteomes" id="UP000646844">
    <property type="component" value="Unassembled WGS sequence"/>
</dbReference>
<feature type="repeat" description="TPR" evidence="1">
    <location>
        <begin position="4"/>
        <end position="37"/>
    </location>
</feature>
<dbReference type="SUPFAM" id="SSF48452">
    <property type="entry name" value="TPR-like"/>
    <property type="match status" value="1"/>
</dbReference>
<sequence>MNNCNDLINIGISLYNSSKFKEAYEKFNEALNLCSNDEKVILWKGKTELMMGKLDEAIKTLQTVPNIAEAQYSLSLALYLYSFFIKDHQKILQDALFYASEAVRNSKNNKVLNNLSNLLEILILAELNLTNEAMQILTKSNISFPFALSEIASAYIDLKRRNILSAIGNSEHALVNLQYFNELKGSEKDFIKDFVHIIKTRESVQCVINVIYFINKFFIEKARITELIG</sequence>
<dbReference type="RefSeq" id="WP_010980056.1">
    <property type="nucleotide sequence ID" value="NZ_BAABQO010000001.1"/>
</dbReference>
<accession>A0A832WVC9</accession>
<dbReference type="InterPro" id="IPR019734">
    <property type="entry name" value="TPR_rpt"/>
</dbReference>
<dbReference type="GeneID" id="1460045"/>
<keyword evidence="1" id="KW-0802">TPR repeat</keyword>